<dbReference type="PANTHER" id="PTHR11827">
    <property type="entry name" value="SOLUTE CARRIER FAMILY 12, CATION COTRANSPORTERS"/>
    <property type="match status" value="1"/>
</dbReference>
<proteinExistence type="predicted"/>
<dbReference type="GO" id="GO:0016020">
    <property type="term" value="C:membrane"/>
    <property type="evidence" value="ECO:0007669"/>
    <property type="project" value="UniProtKB-SubCell"/>
</dbReference>
<dbReference type="InterPro" id="IPR004842">
    <property type="entry name" value="SLC12A_fam"/>
</dbReference>
<reference evidence="7" key="1">
    <citation type="submission" date="2021-02" db="EMBL/GenBank/DDBJ databases">
        <authorList>
            <person name="Dougan E. K."/>
            <person name="Rhodes N."/>
            <person name="Thang M."/>
            <person name="Chan C."/>
        </authorList>
    </citation>
    <scope>NUCLEOTIDE SEQUENCE</scope>
</reference>
<keyword evidence="3 5" id="KW-1133">Transmembrane helix</keyword>
<gene>
    <name evidence="7" type="ORF">PGLA2088_LOCUS50122</name>
</gene>
<accession>A0A813LXA7</accession>
<dbReference type="PANTHER" id="PTHR11827:SF72">
    <property type="entry name" value="GH08340P"/>
    <property type="match status" value="1"/>
</dbReference>
<evidence type="ECO:0000313" key="8">
    <source>
        <dbReference type="Proteomes" id="UP000626109"/>
    </source>
</evidence>
<dbReference type="Gene3D" id="1.20.1740.10">
    <property type="entry name" value="Amino acid/polyamine transporter I"/>
    <property type="match status" value="1"/>
</dbReference>
<keyword evidence="2 5" id="KW-0812">Transmembrane</keyword>
<evidence type="ECO:0000256" key="1">
    <source>
        <dbReference type="ARBA" id="ARBA00004141"/>
    </source>
</evidence>
<evidence type="ECO:0000256" key="2">
    <source>
        <dbReference type="ARBA" id="ARBA00022692"/>
    </source>
</evidence>
<protein>
    <recommendedName>
        <fullName evidence="6">Amino acid permease/ SLC12A domain-containing protein</fullName>
    </recommendedName>
</protein>
<evidence type="ECO:0000256" key="4">
    <source>
        <dbReference type="ARBA" id="ARBA00023136"/>
    </source>
</evidence>
<sequence>MAFPSDTTEWNFMNMMGLYFPCVTGIMAGANRSADLKDPTSSIPKGTLFAQISTSMIYFTFIFVFGAVAPRETLLNDKFFAATSAWPVKHIVVYGAWHAQIM</sequence>
<dbReference type="InterPro" id="IPR004841">
    <property type="entry name" value="AA-permease/SLC12A_dom"/>
</dbReference>
<dbReference type="GO" id="GO:0015377">
    <property type="term" value="F:chloride:monoatomic cation symporter activity"/>
    <property type="evidence" value="ECO:0007669"/>
    <property type="project" value="InterPro"/>
</dbReference>
<feature type="transmembrane region" description="Helical" evidence="5">
    <location>
        <begin position="48"/>
        <end position="69"/>
    </location>
</feature>
<dbReference type="Proteomes" id="UP000626109">
    <property type="component" value="Unassembled WGS sequence"/>
</dbReference>
<comment type="subcellular location">
    <subcellularLocation>
        <location evidence="1">Membrane</location>
        <topology evidence="1">Multi-pass membrane protein</topology>
    </subcellularLocation>
</comment>
<evidence type="ECO:0000259" key="6">
    <source>
        <dbReference type="Pfam" id="PF00324"/>
    </source>
</evidence>
<feature type="domain" description="Amino acid permease/ SLC12A" evidence="6">
    <location>
        <begin position="10"/>
        <end position="78"/>
    </location>
</feature>
<dbReference type="AlphaFoldDB" id="A0A813LXA7"/>
<dbReference type="EMBL" id="CAJNNW010037302">
    <property type="protein sequence ID" value="CAE8740674.1"/>
    <property type="molecule type" value="Genomic_DNA"/>
</dbReference>
<feature type="transmembrane region" description="Helical" evidence="5">
    <location>
        <begin position="12"/>
        <end position="28"/>
    </location>
</feature>
<evidence type="ECO:0000313" key="7">
    <source>
        <dbReference type="EMBL" id="CAE8740674.1"/>
    </source>
</evidence>
<keyword evidence="4 5" id="KW-0472">Membrane</keyword>
<name>A0A813LXA7_POLGL</name>
<comment type="caution">
    <text evidence="7">The sequence shown here is derived from an EMBL/GenBank/DDBJ whole genome shotgun (WGS) entry which is preliminary data.</text>
</comment>
<organism evidence="7 8">
    <name type="scientific">Polarella glacialis</name>
    <name type="common">Dinoflagellate</name>
    <dbReference type="NCBI Taxonomy" id="89957"/>
    <lineage>
        <taxon>Eukaryota</taxon>
        <taxon>Sar</taxon>
        <taxon>Alveolata</taxon>
        <taxon>Dinophyceae</taxon>
        <taxon>Suessiales</taxon>
        <taxon>Suessiaceae</taxon>
        <taxon>Polarella</taxon>
    </lineage>
</organism>
<dbReference type="Pfam" id="PF00324">
    <property type="entry name" value="AA_permease"/>
    <property type="match status" value="1"/>
</dbReference>
<evidence type="ECO:0000256" key="3">
    <source>
        <dbReference type="ARBA" id="ARBA00022989"/>
    </source>
</evidence>
<evidence type="ECO:0000256" key="5">
    <source>
        <dbReference type="SAM" id="Phobius"/>
    </source>
</evidence>